<evidence type="ECO:0000313" key="2">
    <source>
        <dbReference type="EMBL" id="SFQ11276.1"/>
    </source>
</evidence>
<dbReference type="PANTHER" id="PTHR33678">
    <property type="entry name" value="BLL1576 PROTEIN"/>
    <property type="match status" value="1"/>
</dbReference>
<dbReference type="EMBL" id="FOXO01000019">
    <property type="protein sequence ID" value="SFQ11276.1"/>
    <property type="molecule type" value="Genomic_DNA"/>
</dbReference>
<evidence type="ECO:0000259" key="1">
    <source>
        <dbReference type="Pfam" id="PF03050"/>
    </source>
</evidence>
<keyword evidence="3" id="KW-1185">Reference proteome</keyword>
<dbReference type="InterPro" id="IPR004291">
    <property type="entry name" value="Transposase_IS66_central"/>
</dbReference>
<organism evidence="2 3">
    <name type="scientific">Butyrivibrio proteoclasticus</name>
    <dbReference type="NCBI Taxonomy" id="43305"/>
    <lineage>
        <taxon>Bacteria</taxon>
        <taxon>Bacillati</taxon>
        <taxon>Bacillota</taxon>
        <taxon>Clostridia</taxon>
        <taxon>Lachnospirales</taxon>
        <taxon>Lachnospiraceae</taxon>
        <taxon>Butyrivibrio</taxon>
    </lineage>
</organism>
<reference evidence="3" key="1">
    <citation type="submission" date="2016-10" db="EMBL/GenBank/DDBJ databases">
        <authorList>
            <person name="Varghese N."/>
            <person name="Submissions S."/>
        </authorList>
    </citation>
    <scope>NUCLEOTIDE SEQUENCE [LARGE SCALE GENOMIC DNA]</scope>
    <source>
        <strain evidence="3">P18</strain>
    </source>
</reference>
<sequence>MVNGLSKEFSMKTDKEKKELFVSLMQKPVLHTDNTNARSNGSSRFVFIVAAPDGTAQYYFRENKGHAGIKDTPVDLNQSAIFIHDHDTTFYNYGSGHHECIAHILRYCKDSIQNEPDRKWNKKMYKLLREMVHYRNGIGETTGFDEKTVMAFEERYDSILEEAREEYEYIPPSKYYREGYNLYRRMKKYRSSHLLFLHDIRVPHNNNMAERLWLAYKRKQHQVMSFRSDASIDYLCQSMLLSLRQDPESSVYDSVSKIFDRQKAGRLT</sequence>
<accession>A0A1I5VWB8</accession>
<gene>
    <name evidence="2" type="ORF">SAMN04487928_11930</name>
</gene>
<name>A0A1I5VWB8_9FIRM</name>
<dbReference type="InterPro" id="IPR052344">
    <property type="entry name" value="Transposase-related"/>
</dbReference>
<evidence type="ECO:0000313" key="3">
    <source>
        <dbReference type="Proteomes" id="UP000182624"/>
    </source>
</evidence>
<dbReference type="AlphaFoldDB" id="A0A1I5VWB8"/>
<dbReference type="Pfam" id="PF03050">
    <property type="entry name" value="DDE_Tnp_IS66"/>
    <property type="match status" value="1"/>
</dbReference>
<dbReference type="Proteomes" id="UP000182624">
    <property type="component" value="Unassembled WGS sequence"/>
</dbReference>
<proteinExistence type="predicted"/>
<feature type="domain" description="Transposase IS66 central" evidence="1">
    <location>
        <begin position="21"/>
        <end position="228"/>
    </location>
</feature>
<protein>
    <submittedName>
        <fullName evidence="2">Transposase IS66 family protein</fullName>
    </submittedName>
</protein>
<dbReference type="PANTHER" id="PTHR33678:SF2">
    <property type="match status" value="1"/>
</dbReference>